<comment type="catalytic activity">
    <reaction evidence="12">
        <text>O-phospho-L-seryl-[protein] + H2O = L-seryl-[protein] + phosphate</text>
        <dbReference type="Rhea" id="RHEA:20629"/>
        <dbReference type="Rhea" id="RHEA-COMP:9863"/>
        <dbReference type="Rhea" id="RHEA-COMP:11604"/>
        <dbReference type="ChEBI" id="CHEBI:15377"/>
        <dbReference type="ChEBI" id="CHEBI:29999"/>
        <dbReference type="ChEBI" id="CHEBI:43474"/>
        <dbReference type="ChEBI" id="CHEBI:83421"/>
        <dbReference type="EC" id="3.1.3.16"/>
    </reaction>
</comment>
<keyword evidence="10" id="KW-0904">Protein phosphatase</keyword>
<evidence type="ECO:0000259" key="18">
    <source>
        <dbReference type="SMART" id="SM00331"/>
    </source>
</evidence>
<evidence type="ECO:0000256" key="14">
    <source>
        <dbReference type="ARBA" id="ARBA00075117"/>
    </source>
</evidence>
<dbReference type="Pfam" id="PF08447">
    <property type="entry name" value="PAS_3"/>
    <property type="match status" value="1"/>
</dbReference>
<evidence type="ECO:0000256" key="9">
    <source>
        <dbReference type="ARBA" id="ARBA00022842"/>
    </source>
</evidence>
<dbReference type="SMART" id="SM00065">
    <property type="entry name" value="GAF"/>
    <property type="match status" value="1"/>
</dbReference>
<evidence type="ECO:0000256" key="7">
    <source>
        <dbReference type="ARBA" id="ARBA00022801"/>
    </source>
</evidence>
<keyword evidence="3" id="KW-0808">Transferase</keyword>
<comment type="caution">
    <text evidence="19">The sequence shown here is derived from an EMBL/GenBank/DDBJ whole genome shotgun (WGS) entry which is preliminary data.</text>
</comment>
<dbReference type="GO" id="GO:0046872">
    <property type="term" value="F:metal ion binding"/>
    <property type="evidence" value="ECO:0007669"/>
    <property type="project" value="UniProtKB-KW"/>
</dbReference>
<dbReference type="SMART" id="SM00331">
    <property type="entry name" value="PP2C_SIG"/>
    <property type="match status" value="1"/>
</dbReference>
<dbReference type="EMBL" id="BHZD01000001">
    <property type="protein sequence ID" value="GCD41330.1"/>
    <property type="molecule type" value="Genomic_DNA"/>
</dbReference>
<evidence type="ECO:0000259" key="17">
    <source>
        <dbReference type="SMART" id="SM00065"/>
    </source>
</evidence>
<accession>A0A401VW82</accession>
<dbReference type="Gene3D" id="3.60.40.10">
    <property type="entry name" value="PPM-type phosphatase domain"/>
    <property type="match status" value="1"/>
</dbReference>
<evidence type="ECO:0000256" key="15">
    <source>
        <dbReference type="ARBA" id="ARBA00081350"/>
    </source>
</evidence>
<dbReference type="SUPFAM" id="SSF55781">
    <property type="entry name" value="GAF domain-like"/>
    <property type="match status" value="1"/>
</dbReference>
<keyword evidence="2" id="KW-0597">Phosphoprotein</keyword>
<feature type="region of interest" description="Disordered" evidence="16">
    <location>
        <begin position="1"/>
        <end position="42"/>
    </location>
</feature>
<dbReference type="Gene3D" id="3.30.565.10">
    <property type="entry name" value="Histidine kinase-like ATPase, C-terminal domain"/>
    <property type="match status" value="1"/>
</dbReference>
<keyword evidence="20" id="KW-1185">Reference proteome</keyword>
<organism evidence="19 20">
    <name type="scientific">Streptomyces paromomycinus</name>
    <name type="common">Streptomyces rimosus subsp. paromomycinus</name>
    <dbReference type="NCBI Taxonomy" id="92743"/>
    <lineage>
        <taxon>Bacteria</taxon>
        <taxon>Bacillati</taxon>
        <taxon>Actinomycetota</taxon>
        <taxon>Actinomycetes</taxon>
        <taxon>Kitasatosporales</taxon>
        <taxon>Streptomycetaceae</taxon>
        <taxon>Streptomyces</taxon>
    </lineage>
</organism>
<dbReference type="CDD" id="cd16936">
    <property type="entry name" value="HATPase_RsbW-like"/>
    <property type="match status" value="1"/>
</dbReference>
<dbReference type="InterPro" id="IPR036457">
    <property type="entry name" value="PPM-type-like_dom_sf"/>
</dbReference>
<proteinExistence type="predicted"/>
<dbReference type="InterPro" id="IPR036890">
    <property type="entry name" value="HATPase_C_sf"/>
</dbReference>
<dbReference type="Pfam" id="PF13581">
    <property type="entry name" value="HATPase_c_2"/>
    <property type="match status" value="1"/>
</dbReference>
<evidence type="ECO:0000256" key="8">
    <source>
        <dbReference type="ARBA" id="ARBA00022840"/>
    </source>
</evidence>
<dbReference type="CDD" id="cd00130">
    <property type="entry name" value="PAS"/>
    <property type="match status" value="1"/>
</dbReference>
<dbReference type="InterPro" id="IPR035965">
    <property type="entry name" value="PAS-like_dom_sf"/>
</dbReference>
<feature type="domain" description="PPM-type phosphatase" evidence="18">
    <location>
        <begin position="362"/>
        <end position="576"/>
    </location>
</feature>
<name>A0A401VW82_STREY</name>
<gene>
    <name evidence="19" type="ORF">GKJPGBOP_00983</name>
</gene>
<dbReference type="InterPro" id="IPR000014">
    <property type="entry name" value="PAS"/>
</dbReference>
<evidence type="ECO:0000256" key="4">
    <source>
        <dbReference type="ARBA" id="ARBA00022723"/>
    </source>
</evidence>
<keyword evidence="6" id="KW-0418">Kinase</keyword>
<keyword evidence="5" id="KW-0547">Nucleotide-binding</keyword>
<evidence type="ECO:0000313" key="19">
    <source>
        <dbReference type="EMBL" id="GCD41330.1"/>
    </source>
</evidence>
<dbReference type="InterPro" id="IPR001932">
    <property type="entry name" value="PPM-type_phosphatase-like_dom"/>
</dbReference>
<keyword evidence="4" id="KW-0479">Metal-binding</keyword>
<evidence type="ECO:0000256" key="11">
    <source>
        <dbReference type="ARBA" id="ARBA00023211"/>
    </source>
</evidence>
<evidence type="ECO:0000256" key="16">
    <source>
        <dbReference type="SAM" id="MobiDB-lite"/>
    </source>
</evidence>
<dbReference type="InterPro" id="IPR052016">
    <property type="entry name" value="Bact_Sigma-Reg"/>
</dbReference>
<dbReference type="InterPro" id="IPR013655">
    <property type="entry name" value="PAS_fold_3"/>
</dbReference>
<dbReference type="Pfam" id="PF13185">
    <property type="entry name" value="GAF_2"/>
    <property type="match status" value="1"/>
</dbReference>
<dbReference type="FunFam" id="3.60.40.10:FF:000005">
    <property type="entry name" value="Serine/threonine protein phosphatase"/>
    <property type="match status" value="1"/>
</dbReference>
<dbReference type="RefSeq" id="WP_125052180.1">
    <property type="nucleotide sequence ID" value="NZ_BHZD01000001.1"/>
</dbReference>
<feature type="region of interest" description="Disordered" evidence="16">
    <location>
        <begin position="666"/>
        <end position="685"/>
    </location>
</feature>
<evidence type="ECO:0000256" key="10">
    <source>
        <dbReference type="ARBA" id="ARBA00022912"/>
    </source>
</evidence>
<keyword evidence="7" id="KW-0378">Hydrolase</keyword>
<reference evidence="19 20" key="1">
    <citation type="submission" date="2018-11" db="EMBL/GenBank/DDBJ databases">
        <title>Whole genome sequence of Streptomyces paromomycinus NBRC 15454(T).</title>
        <authorList>
            <person name="Komaki H."/>
            <person name="Tamura T."/>
        </authorList>
    </citation>
    <scope>NUCLEOTIDE SEQUENCE [LARGE SCALE GENOMIC DNA]</scope>
    <source>
        <strain evidence="19 20">NBRC 15454</strain>
    </source>
</reference>
<dbReference type="PANTHER" id="PTHR43156">
    <property type="entry name" value="STAGE II SPORULATION PROTEIN E-RELATED"/>
    <property type="match status" value="1"/>
</dbReference>
<dbReference type="GO" id="GO:0016301">
    <property type="term" value="F:kinase activity"/>
    <property type="evidence" value="ECO:0007669"/>
    <property type="project" value="UniProtKB-KW"/>
</dbReference>
<dbReference type="GO" id="GO:0005524">
    <property type="term" value="F:ATP binding"/>
    <property type="evidence" value="ECO:0007669"/>
    <property type="project" value="UniProtKB-KW"/>
</dbReference>
<dbReference type="AlphaFoldDB" id="A0A401VW82"/>
<dbReference type="SUPFAM" id="SSF55785">
    <property type="entry name" value="PYP-like sensor domain (PAS domain)"/>
    <property type="match status" value="1"/>
</dbReference>
<feature type="domain" description="GAF" evidence="17">
    <location>
        <begin position="187"/>
        <end position="341"/>
    </location>
</feature>
<dbReference type="Gene3D" id="3.30.450.40">
    <property type="match status" value="1"/>
</dbReference>
<evidence type="ECO:0000313" key="20">
    <source>
        <dbReference type="Proteomes" id="UP000286746"/>
    </source>
</evidence>
<dbReference type="Pfam" id="PF07228">
    <property type="entry name" value="SpoIIE"/>
    <property type="match status" value="1"/>
</dbReference>
<dbReference type="SUPFAM" id="SSF55874">
    <property type="entry name" value="ATPase domain of HSP90 chaperone/DNA topoisomerase II/histidine kinase"/>
    <property type="match status" value="1"/>
</dbReference>
<evidence type="ECO:0000256" key="3">
    <source>
        <dbReference type="ARBA" id="ARBA00022679"/>
    </source>
</evidence>
<dbReference type="Proteomes" id="UP000286746">
    <property type="component" value="Unassembled WGS sequence"/>
</dbReference>
<dbReference type="GO" id="GO:0004722">
    <property type="term" value="F:protein serine/threonine phosphatase activity"/>
    <property type="evidence" value="ECO:0007669"/>
    <property type="project" value="UniProtKB-EC"/>
</dbReference>
<evidence type="ECO:0000256" key="13">
    <source>
        <dbReference type="ARBA" id="ARBA00056274"/>
    </source>
</evidence>
<evidence type="ECO:0000256" key="6">
    <source>
        <dbReference type="ARBA" id="ARBA00022777"/>
    </source>
</evidence>
<keyword evidence="11" id="KW-0464">Manganese</keyword>
<dbReference type="SUPFAM" id="SSF81606">
    <property type="entry name" value="PP2C-like"/>
    <property type="match status" value="1"/>
</dbReference>
<keyword evidence="8" id="KW-0067">ATP-binding</keyword>
<dbReference type="EC" id="3.1.3.16" evidence="1"/>
<dbReference type="InterPro" id="IPR029016">
    <property type="entry name" value="GAF-like_dom_sf"/>
</dbReference>
<comment type="function">
    <text evidence="13">Primarily acts as an independent SigF regulator that is sensitive to the osmosensory signal, mediating the cross talk of PknD with the SigF regulon. Possesses both phosphatase and kinase activities. The kinase domain functions as a classic anti-sigma factor-like kinase to phosphorylate the anti-anti-sigma factor domain at the canonical regulatory site, and the phosphatase domain antagonizes this activity.</text>
</comment>
<dbReference type="InterPro" id="IPR003594">
    <property type="entry name" value="HATPase_dom"/>
</dbReference>
<sequence>MTGRNTTPPGRYDPRRGVPPRAPEPGTDPDGTPSAPPPDPLDLRERLALNRTGTFDWDLDRGTLELDACALDVFDLRPDEYDGQPSALAARVPPEEGYRLDAAISQAVQDGTPSYGAYFRIHCRDGAPRWTHTQGHILRDADGRPYRIAGLVREAGTEMADSVLLRSLQENRQRQTAMVQQTTAALSRALSVADVTRVLTGTGGARRFGADALILGLVDNDRFEVIAVTGLPGATPEGMMASRLDDTLPLSDAALSRRAAFLSSRGELVARYPRLRPYLDRVPSGSAVFLPLVAQDRVIAALGLFNTEPKQHSAEDRNLALALAGVVAQSLQRAMLFDQEREFATGLQATMLPRRVPEIAGGEVTVRYHAASTGRDIGGDWYDVIPLPQGRTGLVVGDVQGHDTHAAAVMGQLRIALRAYATEGHSPETVLVRASRFLAELETERFATCTYVQADLESGALHVARAGHLGPLVWDAARHTDWHPVRGGLPLGLATAFGQDHFPETQLFLEPDSTLLLCTDGLVEQPGQDITAGIDALTAAVRDGPAELEALADQLSDRLWARSGSDDDMALVLLHRSPAAGTTTVTPRLRLHVHQADPSGASEVRAMLRRTMDQWRAGSIAYDVEVAATELITNALTHTDSGALVTVELLPAGPPGSPRRRVRLEVEDRSSRWPRRRTPGETATSGRGLMMVEALSDAWGAEPRGSGKALWCEFGLPGQGAGR</sequence>
<evidence type="ECO:0000256" key="5">
    <source>
        <dbReference type="ARBA" id="ARBA00022741"/>
    </source>
</evidence>
<dbReference type="Gene3D" id="3.30.450.20">
    <property type="entry name" value="PAS domain"/>
    <property type="match status" value="1"/>
</dbReference>
<dbReference type="PANTHER" id="PTHR43156:SF2">
    <property type="entry name" value="STAGE II SPORULATION PROTEIN E"/>
    <property type="match status" value="1"/>
</dbReference>
<keyword evidence="9" id="KW-0460">Magnesium</keyword>
<dbReference type="InterPro" id="IPR003018">
    <property type="entry name" value="GAF"/>
</dbReference>
<protein>
    <recommendedName>
        <fullName evidence="1">protein-serine/threonine phosphatase</fullName>
        <ecNumber evidence="1">3.1.3.16</ecNumber>
    </recommendedName>
    <alternativeName>
        <fullName evidence="15">Protein-serine/threonine phosphatase</fullName>
    </alternativeName>
    <alternativeName>
        <fullName evidence="14">Serine/threonine-protein kinase</fullName>
    </alternativeName>
</protein>
<evidence type="ECO:0000256" key="12">
    <source>
        <dbReference type="ARBA" id="ARBA00047761"/>
    </source>
</evidence>
<evidence type="ECO:0000256" key="2">
    <source>
        <dbReference type="ARBA" id="ARBA00022553"/>
    </source>
</evidence>
<evidence type="ECO:0000256" key="1">
    <source>
        <dbReference type="ARBA" id="ARBA00013081"/>
    </source>
</evidence>